<dbReference type="Proteomes" id="UP000015101">
    <property type="component" value="Unassembled WGS sequence"/>
</dbReference>
<proteinExistence type="predicted"/>
<dbReference type="InParanoid" id="T1ELM6"/>
<evidence type="ECO:0000256" key="7">
    <source>
        <dbReference type="ARBA" id="ARBA00031962"/>
    </source>
</evidence>
<gene>
    <name evidence="10" type="primary">20197476</name>
    <name evidence="9" type="ORF">HELRODRAFT_155811</name>
</gene>
<organism evidence="10 11">
    <name type="scientific">Helobdella robusta</name>
    <name type="common">Californian leech</name>
    <dbReference type="NCBI Taxonomy" id="6412"/>
    <lineage>
        <taxon>Eukaryota</taxon>
        <taxon>Metazoa</taxon>
        <taxon>Spiralia</taxon>
        <taxon>Lophotrochozoa</taxon>
        <taxon>Annelida</taxon>
        <taxon>Clitellata</taxon>
        <taxon>Hirudinea</taxon>
        <taxon>Rhynchobdellida</taxon>
        <taxon>Glossiphoniidae</taxon>
        <taxon>Helobdella</taxon>
    </lineage>
</organism>
<evidence type="ECO:0000313" key="11">
    <source>
        <dbReference type="Proteomes" id="UP000015101"/>
    </source>
</evidence>
<accession>T1ELM6</accession>
<dbReference type="CTD" id="20197476"/>
<dbReference type="PANTHER" id="PTHR12434:SF6">
    <property type="entry name" value="MEDIATOR OF RNA POLYMERASE II TRANSCRIPTION SUBUNIT 22"/>
    <property type="match status" value="1"/>
</dbReference>
<evidence type="ECO:0000256" key="5">
    <source>
        <dbReference type="ARBA" id="ARBA00023242"/>
    </source>
</evidence>
<dbReference type="GeneID" id="20197476"/>
<dbReference type="AlphaFoldDB" id="T1ELM6"/>
<evidence type="ECO:0000256" key="2">
    <source>
        <dbReference type="ARBA" id="ARBA00019695"/>
    </source>
</evidence>
<keyword evidence="5" id="KW-0539">Nucleus</keyword>
<dbReference type="GO" id="GO:0003712">
    <property type="term" value="F:transcription coregulator activity"/>
    <property type="evidence" value="ECO:0007669"/>
    <property type="project" value="InterPro"/>
</dbReference>
<keyword evidence="4" id="KW-0804">Transcription</keyword>
<dbReference type="EMBL" id="AMQM01000858">
    <property type="status" value="NOT_ANNOTATED_CDS"/>
    <property type="molecule type" value="Genomic_DNA"/>
</dbReference>
<dbReference type="STRING" id="6412.T1ELM6"/>
<dbReference type="EMBL" id="KB096742">
    <property type="protein sequence ID" value="ESO02339.1"/>
    <property type="molecule type" value="Genomic_DNA"/>
</dbReference>
<name>T1ELM6_HELRO</name>
<reference evidence="9 11" key="2">
    <citation type="journal article" date="2013" name="Nature">
        <title>Insights into bilaterian evolution from three spiralian genomes.</title>
        <authorList>
            <person name="Simakov O."/>
            <person name="Marletaz F."/>
            <person name="Cho S.J."/>
            <person name="Edsinger-Gonzales E."/>
            <person name="Havlak P."/>
            <person name="Hellsten U."/>
            <person name="Kuo D.H."/>
            <person name="Larsson T."/>
            <person name="Lv J."/>
            <person name="Arendt D."/>
            <person name="Savage R."/>
            <person name="Osoegawa K."/>
            <person name="de Jong P."/>
            <person name="Grimwood J."/>
            <person name="Chapman J.A."/>
            <person name="Shapiro H."/>
            <person name="Aerts A."/>
            <person name="Otillar R.P."/>
            <person name="Terry A.Y."/>
            <person name="Boore J.L."/>
            <person name="Grigoriev I.V."/>
            <person name="Lindberg D.R."/>
            <person name="Seaver E.C."/>
            <person name="Weisblat D.A."/>
            <person name="Putnam N.H."/>
            <person name="Rokhsar D.S."/>
        </authorList>
    </citation>
    <scope>NUCLEOTIDE SEQUENCE</scope>
</reference>
<dbReference type="EnsemblMetazoa" id="HelroT155811">
    <property type="protein sequence ID" value="HelroP155811"/>
    <property type="gene ID" value="HelroG155811"/>
</dbReference>
<dbReference type="OMA" id="KQAECDQ"/>
<dbReference type="eggNOG" id="KOG3304">
    <property type="taxonomic scope" value="Eukaryota"/>
</dbReference>
<dbReference type="GO" id="GO:0016592">
    <property type="term" value="C:mediator complex"/>
    <property type="evidence" value="ECO:0000318"/>
    <property type="project" value="GO_Central"/>
</dbReference>
<evidence type="ECO:0000256" key="8">
    <source>
        <dbReference type="SAM" id="MobiDB-lite"/>
    </source>
</evidence>
<evidence type="ECO:0000256" key="6">
    <source>
        <dbReference type="ARBA" id="ARBA00025687"/>
    </source>
</evidence>
<dbReference type="Pfam" id="PF06179">
    <property type="entry name" value="Med22"/>
    <property type="match status" value="1"/>
</dbReference>
<evidence type="ECO:0000256" key="4">
    <source>
        <dbReference type="ARBA" id="ARBA00023163"/>
    </source>
</evidence>
<dbReference type="InterPro" id="IPR009332">
    <property type="entry name" value="Med22"/>
</dbReference>
<comment type="function">
    <text evidence="6">Component of the Mediator complex, a coactivator involved in the regulated transcription of nearly all RNA polymerase II-dependent genes. Mediator functions as a bridge to convey information from gene-specific regulatory proteins to the basal RNA polymerase II transcription machinery. Mediator is recruited to promoters by direct interactions with regulatory proteins and serves as a scaffold for the assembly of a functional preinitiation complex with RNA polymerase II and the general transcription factors.</text>
</comment>
<dbReference type="PANTHER" id="PTHR12434">
    <property type="entry name" value="MEDIATOR OF RNA POLYMERASE II TRANSCRIPTION SUBUNIT 22"/>
    <property type="match status" value="1"/>
</dbReference>
<dbReference type="KEGG" id="hro:HELRODRAFT_155811"/>
<reference evidence="10" key="3">
    <citation type="submission" date="2015-06" db="UniProtKB">
        <authorList>
            <consortium name="EnsemblMetazoa"/>
        </authorList>
    </citation>
    <scope>IDENTIFICATION</scope>
</reference>
<protein>
    <recommendedName>
        <fullName evidence="2">Mediator of RNA polymerase II transcription subunit 22</fullName>
    </recommendedName>
    <alternativeName>
        <fullName evidence="7">Mediator complex subunit 22</fullName>
    </alternativeName>
</protein>
<evidence type="ECO:0000313" key="9">
    <source>
        <dbReference type="EMBL" id="ESO02339.1"/>
    </source>
</evidence>
<dbReference type="GO" id="GO:0006357">
    <property type="term" value="P:regulation of transcription by RNA polymerase II"/>
    <property type="evidence" value="ECO:0007669"/>
    <property type="project" value="InterPro"/>
</dbReference>
<dbReference type="RefSeq" id="XP_009019747.1">
    <property type="nucleotide sequence ID" value="XM_009021499.1"/>
</dbReference>
<dbReference type="HOGENOM" id="CLU_117242_2_0_1"/>
<reference evidence="11" key="1">
    <citation type="submission" date="2012-12" db="EMBL/GenBank/DDBJ databases">
        <authorList>
            <person name="Hellsten U."/>
            <person name="Grimwood J."/>
            <person name="Chapman J.A."/>
            <person name="Shapiro H."/>
            <person name="Aerts A."/>
            <person name="Otillar R.P."/>
            <person name="Terry A.Y."/>
            <person name="Boore J.L."/>
            <person name="Simakov O."/>
            <person name="Marletaz F."/>
            <person name="Cho S.-J."/>
            <person name="Edsinger-Gonzales E."/>
            <person name="Havlak P."/>
            <person name="Kuo D.-H."/>
            <person name="Larsson T."/>
            <person name="Lv J."/>
            <person name="Arendt D."/>
            <person name="Savage R."/>
            <person name="Osoegawa K."/>
            <person name="de Jong P."/>
            <person name="Lindberg D.R."/>
            <person name="Seaver E.C."/>
            <person name="Weisblat D.A."/>
            <person name="Putnam N.H."/>
            <person name="Grigoriev I.V."/>
            <person name="Rokhsar D.S."/>
        </authorList>
    </citation>
    <scope>NUCLEOTIDE SEQUENCE</scope>
</reference>
<keyword evidence="3" id="KW-0805">Transcription regulation</keyword>
<sequence length="144" mass="17016">MSKSQTTAKVLPPTKESQLKSYQKRLKDDVRSMYENFSEIFKLVKIDEDSVLGKPSQAEQDRYEIEVRAANMVRAAESLMRLVSEIKQFLILNDFAQVNEALKQNVDYYMRAQNKIDSHINIIREEMINELYDLEEEYYSSQYK</sequence>
<dbReference type="FunCoup" id="T1ELM6">
    <property type="interactions" value="1311"/>
</dbReference>
<dbReference type="OrthoDB" id="203279at2759"/>
<evidence type="ECO:0000256" key="1">
    <source>
        <dbReference type="ARBA" id="ARBA00004123"/>
    </source>
</evidence>
<evidence type="ECO:0000313" key="10">
    <source>
        <dbReference type="EnsemblMetazoa" id="HelroP155811"/>
    </source>
</evidence>
<keyword evidence="11" id="KW-1185">Reference proteome</keyword>
<feature type="region of interest" description="Disordered" evidence="8">
    <location>
        <begin position="1"/>
        <end position="22"/>
    </location>
</feature>
<comment type="subcellular location">
    <subcellularLocation>
        <location evidence="1">Nucleus</location>
    </subcellularLocation>
</comment>
<evidence type="ECO:0000256" key="3">
    <source>
        <dbReference type="ARBA" id="ARBA00023015"/>
    </source>
</evidence>